<keyword evidence="1 3" id="KW-0378">Hydrolase</keyword>
<dbReference type="GO" id="GO:0006637">
    <property type="term" value="P:acyl-CoA metabolic process"/>
    <property type="evidence" value="ECO:0007669"/>
    <property type="project" value="TreeGrafter"/>
</dbReference>
<evidence type="ECO:0000259" key="2">
    <source>
        <dbReference type="PROSITE" id="PS51770"/>
    </source>
</evidence>
<dbReference type="InterPro" id="IPR006683">
    <property type="entry name" value="Thioestr_dom"/>
</dbReference>
<reference evidence="3" key="1">
    <citation type="journal article" date="2014" name="Genome Biol. Evol.">
        <title>Pangenome evidence for extensive interdomain horizontal transfer affecting lineage core and shell genes in uncultured planktonic thaumarchaeota and euryarchaeota.</title>
        <authorList>
            <person name="Deschamps P."/>
            <person name="Zivanovic Y."/>
            <person name="Moreira D."/>
            <person name="Rodriguez-Valera F."/>
            <person name="Lopez-Garcia P."/>
        </authorList>
    </citation>
    <scope>NUCLEOTIDE SEQUENCE</scope>
</reference>
<sequence>MGSRDGLRVMSEPYSLEPVVLLNEVFPGHTNSMDTLYGGRLMSIMDTAAGMVSSKYAHKEFVTVSVDALKFRRPAYQGDIIRTTSRVVWTSPHTAGIHVVSCRLSRSEWEGEEICSGFFFMVAVDSEMRPTGIPQFSPSTDEEMGLWNRAQAARDAMG</sequence>
<protein>
    <submittedName>
        <fullName evidence="3">Acyl-CoA hydrolase</fullName>
        <ecNumber evidence="3">3.1.2.20</ecNumber>
    </submittedName>
</protein>
<dbReference type="EMBL" id="KF900390">
    <property type="protein sequence ID" value="AIE93297.1"/>
    <property type="molecule type" value="Genomic_DNA"/>
</dbReference>
<dbReference type="CDD" id="cd03442">
    <property type="entry name" value="BFIT_BACH"/>
    <property type="match status" value="1"/>
</dbReference>
<dbReference type="SUPFAM" id="SSF54637">
    <property type="entry name" value="Thioesterase/thiol ester dehydrase-isomerase"/>
    <property type="match status" value="1"/>
</dbReference>
<proteinExistence type="predicted"/>
<dbReference type="PANTHER" id="PTHR11049">
    <property type="entry name" value="ACYL COENZYME A THIOESTER HYDROLASE"/>
    <property type="match status" value="1"/>
</dbReference>
<evidence type="ECO:0000256" key="1">
    <source>
        <dbReference type="ARBA" id="ARBA00022801"/>
    </source>
</evidence>
<dbReference type="GO" id="GO:0005829">
    <property type="term" value="C:cytosol"/>
    <property type="evidence" value="ECO:0007669"/>
    <property type="project" value="TreeGrafter"/>
</dbReference>
<evidence type="ECO:0000313" key="3">
    <source>
        <dbReference type="EMBL" id="AIE93297.1"/>
    </source>
</evidence>
<dbReference type="PANTHER" id="PTHR11049:SF24">
    <property type="entry name" value="CYTOSOLIC ACYL COENZYME A THIOESTER HYDROLASE"/>
    <property type="match status" value="1"/>
</dbReference>
<dbReference type="InterPro" id="IPR040170">
    <property type="entry name" value="Cytosol_ACT"/>
</dbReference>
<dbReference type="Pfam" id="PF03061">
    <property type="entry name" value="4HBT"/>
    <property type="match status" value="1"/>
</dbReference>
<dbReference type="GO" id="GO:0009062">
    <property type="term" value="P:fatty acid catabolic process"/>
    <property type="evidence" value="ECO:0007669"/>
    <property type="project" value="TreeGrafter"/>
</dbReference>
<dbReference type="EC" id="3.1.2.20" evidence="3"/>
<dbReference type="Gene3D" id="3.10.129.10">
    <property type="entry name" value="Hotdog Thioesterase"/>
    <property type="match status" value="1"/>
</dbReference>
<dbReference type="PROSITE" id="PS51770">
    <property type="entry name" value="HOTDOG_ACOT"/>
    <property type="match status" value="1"/>
</dbReference>
<organism evidence="3">
    <name type="scientific">uncultured marine group II/III euryarchaeote AD1000_33_C07</name>
    <dbReference type="NCBI Taxonomy" id="1457756"/>
    <lineage>
        <taxon>Archaea</taxon>
        <taxon>Methanobacteriati</taxon>
        <taxon>Methanobacteriota</taxon>
        <taxon>environmental samples</taxon>
    </lineage>
</organism>
<accession>A0A075FUH0</accession>
<name>A0A075FUH0_9EURY</name>
<dbReference type="AlphaFoldDB" id="A0A075FUH0"/>
<dbReference type="GO" id="GO:0052816">
    <property type="term" value="F:long-chain fatty acyl-CoA hydrolase activity"/>
    <property type="evidence" value="ECO:0007669"/>
    <property type="project" value="TreeGrafter"/>
</dbReference>
<feature type="domain" description="HotDog ACOT-type" evidence="2">
    <location>
        <begin position="15"/>
        <end position="127"/>
    </location>
</feature>
<dbReference type="InterPro" id="IPR033120">
    <property type="entry name" value="HOTDOG_ACOT"/>
</dbReference>
<dbReference type="InterPro" id="IPR029069">
    <property type="entry name" value="HotDog_dom_sf"/>
</dbReference>